<dbReference type="GO" id="GO:0016539">
    <property type="term" value="P:intein-mediated protein splicing"/>
    <property type="evidence" value="ECO:0007669"/>
    <property type="project" value="InterPro"/>
</dbReference>
<organism evidence="26">
    <name type="scientific">Anopheles darlingi</name>
    <name type="common">Mosquito</name>
    <dbReference type="NCBI Taxonomy" id="43151"/>
    <lineage>
        <taxon>Eukaryota</taxon>
        <taxon>Metazoa</taxon>
        <taxon>Ecdysozoa</taxon>
        <taxon>Arthropoda</taxon>
        <taxon>Hexapoda</taxon>
        <taxon>Insecta</taxon>
        <taxon>Pterygota</taxon>
        <taxon>Neoptera</taxon>
        <taxon>Endopterygota</taxon>
        <taxon>Diptera</taxon>
        <taxon>Nematocera</taxon>
        <taxon>Culicoidea</taxon>
        <taxon>Culicidae</taxon>
        <taxon>Anophelinae</taxon>
        <taxon>Anopheles</taxon>
    </lineage>
</organism>
<feature type="domain" description="Hint" evidence="25">
    <location>
        <begin position="377"/>
        <end position="480"/>
    </location>
</feature>
<dbReference type="Pfam" id="PF01079">
    <property type="entry name" value="Hint"/>
    <property type="match status" value="1"/>
</dbReference>
<evidence type="ECO:0000256" key="11">
    <source>
        <dbReference type="ARBA" id="ARBA00022729"/>
    </source>
</evidence>
<dbReference type="GO" id="GO:0016540">
    <property type="term" value="P:protein autoprocessing"/>
    <property type="evidence" value="ECO:0007669"/>
    <property type="project" value="InterPro"/>
</dbReference>
<dbReference type="EMBL" id="GGFL01005471">
    <property type="protein sequence ID" value="MBW69649.1"/>
    <property type="molecule type" value="Transcribed_RNA"/>
</dbReference>
<dbReference type="NCBIfam" id="TIGR01445">
    <property type="entry name" value="intein_Nterm"/>
    <property type="match status" value="1"/>
</dbReference>
<dbReference type="SMART" id="SM00306">
    <property type="entry name" value="HintN"/>
    <property type="match status" value="1"/>
</dbReference>
<dbReference type="SUPFAM" id="SSF55166">
    <property type="entry name" value="Hedgehog/DD-peptidase"/>
    <property type="match status" value="1"/>
</dbReference>
<evidence type="ECO:0000256" key="14">
    <source>
        <dbReference type="ARBA" id="ARBA00022837"/>
    </source>
</evidence>
<dbReference type="InterPro" id="IPR003587">
    <property type="entry name" value="Hint_dom_N"/>
</dbReference>
<dbReference type="FunFam" id="3.30.1380.10:FF:000001">
    <property type="entry name" value="Indian hedgehog"/>
    <property type="match status" value="1"/>
</dbReference>
<comment type="catalytic activity">
    <reaction evidence="21">
        <text>glycyl-L-cysteinyl-[protein] + cholesterol + H(+) = [protein]-C-terminal glycyl cholesterol ester + N-terminal L-cysteinyl-[protein]</text>
        <dbReference type="Rhea" id="RHEA:59504"/>
        <dbReference type="Rhea" id="RHEA-COMP:12707"/>
        <dbReference type="Rhea" id="RHEA-COMP:15369"/>
        <dbReference type="Rhea" id="RHEA-COMP:15374"/>
        <dbReference type="ChEBI" id="CHEBI:15378"/>
        <dbReference type="ChEBI" id="CHEBI:16113"/>
        <dbReference type="ChEBI" id="CHEBI:65250"/>
        <dbReference type="ChEBI" id="CHEBI:143135"/>
        <dbReference type="ChEBI" id="CHEBI:143140"/>
    </reaction>
    <physiologicalReaction direction="left-to-right" evidence="21">
        <dbReference type="Rhea" id="RHEA:59505"/>
    </physiologicalReaction>
</comment>
<keyword evidence="8" id="KW-0808">Transferase</keyword>
<evidence type="ECO:0000256" key="12">
    <source>
        <dbReference type="ARBA" id="ARBA00022801"/>
    </source>
</evidence>
<name>A0A2M4CWK7_ANODA</name>
<dbReference type="VEuPathDB" id="VectorBase:ADAC003087"/>
<comment type="subcellular location">
    <molecule>Protein hedgehog N-product</molecule>
    <subcellularLocation>
        <location evidence="22">Cell membrane</location>
        <topology evidence="22">Lipid-anchor</topology>
    </subcellularLocation>
</comment>
<dbReference type="CDD" id="cd00081">
    <property type="entry name" value="Hint"/>
    <property type="match status" value="1"/>
</dbReference>
<evidence type="ECO:0000256" key="17">
    <source>
        <dbReference type="ARBA" id="ARBA00023242"/>
    </source>
</evidence>
<proteinExistence type="inferred from homology"/>
<dbReference type="FunFam" id="2.170.16.10:FF:000001">
    <property type="entry name" value="Indian hedgehog"/>
    <property type="match status" value="1"/>
</dbReference>
<dbReference type="Pfam" id="PF01085">
    <property type="entry name" value="HH_signal"/>
    <property type="match status" value="1"/>
</dbReference>
<evidence type="ECO:0000256" key="18">
    <source>
        <dbReference type="ARBA" id="ARBA00023288"/>
    </source>
</evidence>
<evidence type="ECO:0000256" key="2">
    <source>
        <dbReference type="ARBA" id="ARBA00004496"/>
    </source>
</evidence>
<dbReference type="GO" id="GO:0007367">
    <property type="term" value="P:segment polarity determination"/>
    <property type="evidence" value="ECO:0007669"/>
    <property type="project" value="UniProtKB-KW"/>
</dbReference>
<dbReference type="GO" id="GO:0005509">
    <property type="term" value="F:calcium ion binding"/>
    <property type="evidence" value="ECO:0007669"/>
    <property type="project" value="TreeGrafter"/>
</dbReference>
<keyword evidence="14" id="KW-0106">Calcium</keyword>
<keyword evidence="16" id="KW-0564">Palmitate</keyword>
<dbReference type="GO" id="GO:0005634">
    <property type="term" value="C:nucleus"/>
    <property type="evidence" value="ECO:0007669"/>
    <property type="project" value="UniProtKB-SubCell"/>
</dbReference>
<feature type="domain" description="Hint" evidence="24">
    <location>
        <begin position="489"/>
        <end position="533"/>
    </location>
</feature>
<evidence type="ECO:0000256" key="3">
    <source>
        <dbReference type="ARBA" id="ARBA00010649"/>
    </source>
</evidence>
<dbReference type="InterPro" id="IPR009045">
    <property type="entry name" value="Zn_M74/Hedgehog-like"/>
</dbReference>
<evidence type="ECO:0000256" key="6">
    <source>
        <dbReference type="ARBA" id="ARBA00022490"/>
    </source>
</evidence>
<protein>
    <recommendedName>
        <fullName evidence="22">Hedgehog protein</fullName>
    </recommendedName>
</protein>
<dbReference type="GO" id="GO:0016015">
    <property type="term" value="F:morphogen activity"/>
    <property type="evidence" value="ECO:0007669"/>
    <property type="project" value="UniProtKB-KW"/>
</dbReference>
<keyword evidence="18" id="KW-0449">Lipoprotein</keyword>
<evidence type="ECO:0000256" key="10">
    <source>
        <dbReference type="ARBA" id="ARBA00022723"/>
    </source>
</evidence>
<dbReference type="GO" id="GO:0048731">
    <property type="term" value="P:system development"/>
    <property type="evidence" value="ECO:0007669"/>
    <property type="project" value="UniProtKB-ARBA"/>
</dbReference>
<dbReference type="Gene3D" id="2.170.16.10">
    <property type="entry name" value="Hedgehog/Intein (Hint) domain"/>
    <property type="match status" value="1"/>
</dbReference>
<dbReference type="GO" id="GO:0005113">
    <property type="term" value="F:patched binding"/>
    <property type="evidence" value="ECO:0007669"/>
    <property type="project" value="TreeGrafter"/>
</dbReference>
<feature type="region of interest" description="Disordered" evidence="23">
    <location>
        <begin position="153"/>
        <end position="175"/>
    </location>
</feature>
<dbReference type="GO" id="GO:0016740">
    <property type="term" value="F:transferase activity"/>
    <property type="evidence" value="ECO:0007669"/>
    <property type="project" value="UniProtKB-KW"/>
</dbReference>
<dbReference type="InterPro" id="IPR001657">
    <property type="entry name" value="Hedgehog"/>
</dbReference>
<keyword evidence="15 22" id="KW-0472">Membrane</keyword>
<keyword evidence="6" id="KW-0963">Cytoplasm</keyword>
<keyword evidence="7 22" id="KW-0645">Protease</keyword>
<keyword evidence="12 22" id="KW-0378">Hydrolase</keyword>
<dbReference type="InterPro" id="IPR006141">
    <property type="entry name" value="Intein_N"/>
</dbReference>
<dbReference type="GO" id="GO:0009653">
    <property type="term" value="P:anatomical structure morphogenesis"/>
    <property type="evidence" value="ECO:0007669"/>
    <property type="project" value="UniProtKB-KW"/>
</dbReference>
<evidence type="ECO:0000256" key="23">
    <source>
        <dbReference type="SAM" id="MobiDB-lite"/>
    </source>
</evidence>
<dbReference type="GO" id="GO:0001708">
    <property type="term" value="P:cell fate specification"/>
    <property type="evidence" value="ECO:0007669"/>
    <property type="project" value="TreeGrafter"/>
</dbReference>
<dbReference type="SMART" id="SM00305">
    <property type="entry name" value="HintC"/>
    <property type="match status" value="1"/>
</dbReference>
<keyword evidence="10" id="KW-0479">Metal-binding</keyword>
<keyword evidence="13 22" id="KW-0068">Autocatalytic cleavage</keyword>
<dbReference type="InterPro" id="IPR000320">
    <property type="entry name" value="Hedgehog_signalling_dom"/>
</dbReference>
<comment type="subcellular location">
    <subcellularLocation>
        <location evidence="2">Cytoplasm</location>
    </subcellularLocation>
    <subcellularLocation>
        <location evidence="1">Nucleus</location>
    </subcellularLocation>
</comment>
<evidence type="ECO:0000256" key="4">
    <source>
        <dbReference type="ARBA" id="ARBA00022473"/>
    </source>
</evidence>
<reference evidence="26" key="1">
    <citation type="submission" date="2018-01" db="EMBL/GenBank/DDBJ databases">
        <title>An insight into the sialome of Amazonian anophelines.</title>
        <authorList>
            <person name="Ribeiro J.M."/>
            <person name="Scarpassa V."/>
            <person name="Calvo E."/>
        </authorList>
    </citation>
    <scope>NUCLEOTIDE SEQUENCE</scope>
</reference>
<dbReference type="PRINTS" id="PR00632">
    <property type="entry name" value="SONICHHOG"/>
</dbReference>
<dbReference type="PANTHER" id="PTHR11889:SF31">
    <property type="entry name" value="PROTEIN HEDGEHOG"/>
    <property type="match status" value="1"/>
</dbReference>
<keyword evidence="22" id="KW-0256">Endoplasmic reticulum</keyword>
<dbReference type="GO" id="GO:0005615">
    <property type="term" value="C:extracellular space"/>
    <property type="evidence" value="ECO:0007669"/>
    <property type="project" value="TreeGrafter"/>
</dbReference>
<evidence type="ECO:0000256" key="13">
    <source>
        <dbReference type="ARBA" id="ARBA00022813"/>
    </source>
</evidence>
<evidence type="ECO:0000256" key="22">
    <source>
        <dbReference type="RuleBase" id="RU280812"/>
    </source>
</evidence>
<dbReference type="SUPFAM" id="SSF51294">
    <property type="entry name" value="Hedgehog/intein (Hint) domain"/>
    <property type="match status" value="1"/>
</dbReference>
<dbReference type="GO" id="GO:0008233">
    <property type="term" value="F:peptidase activity"/>
    <property type="evidence" value="ECO:0007669"/>
    <property type="project" value="UniProtKB-UniRule"/>
</dbReference>
<accession>A0A2M4CWK7</accession>
<dbReference type="GO" id="GO:0005789">
    <property type="term" value="C:endoplasmic reticulum membrane"/>
    <property type="evidence" value="ECO:0007669"/>
    <property type="project" value="UniProtKB-SubCell"/>
</dbReference>
<dbReference type="AlphaFoldDB" id="A0A2M4CWK7"/>
<evidence type="ECO:0000256" key="9">
    <source>
        <dbReference type="ARBA" id="ARBA00022716"/>
    </source>
</evidence>
<keyword evidence="17" id="KW-0539">Nucleus</keyword>
<dbReference type="GO" id="GO:0007224">
    <property type="term" value="P:smoothened signaling pathway"/>
    <property type="evidence" value="ECO:0007669"/>
    <property type="project" value="TreeGrafter"/>
</dbReference>
<evidence type="ECO:0000259" key="25">
    <source>
        <dbReference type="SMART" id="SM00306"/>
    </source>
</evidence>
<keyword evidence="9" id="KW-0709">Segmentation polarity protein</keyword>
<keyword evidence="22" id="KW-0333">Golgi apparatus</keyword>
<dbReference type="PROSITE" id="PS50817">
    <property type="entry name" value="INTEIN_N_TER"/>
    <property type="match status" value="1"/>
</dbReference>
<comment type="function">
    <text evidence="20">The C-terminal part of the hedgehog protein precursor displays an autoproteolysis activity that results in the cleavage of the full-length protein into two parts (N-product and C-product). In addition, the C-terminal part displays a cholesterol transferase activity that results by the covalent attachment of a cholesterol moiety to the C-terminal of the newly generated N-product. Once cleaved, the C-product has no signaling activity and diffuses from the cell.</text>
</comment>
<comment type="function">
    <molecule>Protein hedgehog N-product</molecule>
    <text evidence="22">The dually lipidated hedgehog protein N-product is a morphogen which is essential for a variety of patterning events during development.</text>
</comment>
<dbReference type="GO" id="GO:0007267">
    <property type="term" value="P:cell-cell signaling"/>
    <property type="evidence" value="ECO:0007669"/>
    <property type="project" value="InterPro"/>
</dbReference>
<comment type="function">
    <molecule>Protein hedgehog</molecule>
    <text evidence="22">The C-terminal part of the hedgehog protein precursor displays an autoproteolysis activity that results in the cleavage of the full-length protein into two parts (N-product and C-product). In addition, the C-terminal part displays a cholesterol transferase activity that results by the covalent attachment of a cholesterol moiety to the C-terminal of the newly generated N-product.</text>
</comment>
<evidence type="ECO:0000256" key="8">
    <source>
        <dbReference type="ARBA" id="ARBA00022679"/>
    </source>
</evidence>
<comment type="subcellular location">
    <molecule>Sonic hedgehog protein</molecule>
    <subcellularLocation>
        <location evidence="22">Endoplasmic reticulum membrane</location>
    </subcellularLocation>
    <subcellularLocation>
        <location evidence="22">Golgi apparatus membrane</location>
    </subcellularLocation>
</comment>
<evidence type="ECO:0000256" key="21">
    <source>
        <dbReference type="ARBA" id="ARBA00048589"/>
    </source>
</evidence>
<dbReference type="PANTHER" id="PTHR11889">
    <property type="entry name" value="HEDGEHOG"/>
    <property type="match status" value="1"/>
</dbReference>
<dbReference type="InterPro" id="IPR050387">
    <property type="entry name" value="Hedgehog_Signaling"/>
</dbReference>
<dbReference type="Gene3D" id="3.30.1380.10">
    <property type="match status" value="1"/>
</dbReference>
<keyword evidence="5 22" id="KW-1003">Cell membrane</keyword>
<evidence type="ECO:0000256" key="20">
    <source>
        <dbReference type="ARBA" id="ARBA00045369"/>
    </source>
</evidence>
<dbReference type="InterPro" id="IPR001767">
    <property type="entry name" value="Hedgehog_Hint"/>
</dbReference>
<dbReference type="GO" id="GO:0010468">
    <property type="term" value="P:regulation of gene expression"/>
    <property type="evidence" value="ECO:0007669"/>
    <property type="project" value="TreeGrafter"/>
</dbReference>
<keyword evidence="19" id="KW-0504">Morphogen</keyword>
<evidence type="ECO:0000256" key="5">
    <source>
        <dbReference type="ARBA" id="ARBA00022475"/>
    </source>
</evidence>
<evidence type="ECO:0000256" key="16">
    <source>
        <dbReference type="ARBA" id="ARBA00023139"/>
    </source>
</evidence>
<evidence type="ECO:0000256" key="15">
    <source>
        <dbReference type="ARBA" id="ARBA00023136"/>
    </source>
</evidence>
<evidence type="ECO:0000256" key="19">
    <source>
        <dbReference type="ARBA" id="ARBA00023301"/>
    </source>
</evidence>
<keyword evidence="11 22" id="KW-0732">Signal</keyword>
<sequence length="593" mass="65619">MYRKSGASSRPLRRCALCSDRRRVMTSAAAATDGASSSSSSSSGQLQPMQIPLMMMMATAEGRMQSTVVRIGRAPSSAVVVELPAKVTAAEPLVSSVCTDATNTIVTNGSNSPVDTSSLTNRATECPQLTVRVREWPRSGTEMQQPGTHRLRCGANISSTSSIPSDRPAASGSKRWRVRLQQQQRTVLLLALLALLHLLPAVQSCGPGRGIGGPRRTRKLLPLVFKQHVPNVSENSLSASGMQEGPISRNDSKFRNLETNYNKDIIFKDEEGTGADRVMTQRCKEKLNILAVSVMNQWPGLRLLVTEGWDEDHMHAPESLHYEGRAVDIMTSDKDRSKIGMLARLAVEAGFDWVFYESRNHIHCSVKSDSSQSNHASGCFTGDSTVLTESGTRRRLSELRIGEKVQAIDATGNTVFSEVMMFMDRDTHQRREFVTIEAEGGAMLKVTPAHLVMVWRKEHSETRFVFADRVREGDHVLVHHGGTARHAEGPVLEPRRVHRISAMLADGVYAPLTREGTIVVDTIAASCYALIDSQTVAHLSFLPYRMVEKLWSLFERASATDSLSLPRHEGIHWYAKSLYTIKDYLVPPSWLYH</sequence>
<dbReference type="VEuPathDB" id="VectorBase:ADAR2_010795"/>
<comment type="similarity">
    <text evidence="3 22">Belongs to the hedgehog family.</text>
</comment>
<dbReference type="InterPro" id="IPR003586">
    <property type="entry name" value="Hint_dom_C"/>
</dbReference>
<evidence type="ECO:0000256" key="1">
    <source>
        <dbReference type="ARBA" id="ARBA00004123"/>
    </source>
</evidence>
<evidence type="ECO:0000256" key="7">
    <source>
        <dbReference type="ARBA" id="ARBA00022670"/>
    </source>
</evidence>
<dbReference type="InterPro" id="IPR036844">
    <property type="entry name" value="Hint_dom_sf"/>
</dbReference>
<evidence type="ECO:0000313" key="26">
    <source>
        <dbReference type="EMBL" id="MBW69649.1"/>
    </source>
</evidence>
<dbReference type="GO" id="GO:0005886">
    <property type="term" value="C:plasma membrane"/>
    <property type="evidence" value="ECO:0007669"/>
    <property type="project" value="UniProtKB-SubCell"/>
</dbReference>
<dbReference type="GO" id="GO:0000139">
    <property type="term" value="C:Golgi membrane"/>
    <property type="evidence" value="ECO:0007669"/>
    <property type="project" value="UniProtKB-SubCell"/>
</dbReference>
<keyword evidence="4 22" id="KW-0217">Developmental protein</keyword>
<evidence type="ECO:0000259" key="24">
    <source>
        <dbReference type="SMART" id="SM00305"/>
    </source>
</evidence>